<keyword evidence="5" id="KW-0408">Iron</keyword>
<dbReference type="GO" id="GO:0016829">
    <property type="term" value="F:lyase activity"/>
    <property type="evidence" value="ECO:0007669"/>
    <property type="project" value="UniProtKB-KW"/>
</dbReference>
<protein>
    <submittedName>
        <fullName evidence="9">QueE-like queosine biosynthesis protein</fullName>
    </submittedName>
</protein>
<dbReference type="GO" id="GO:0046872">
    <property type="term" value="F:metal ion binding"/>
    <property type="evidence" value="ECO:0007669"/>
    <property type="project" value="UniProtKB-KW"/>
</dbReference>
<dbReference type="InterPro" id="IPR007197">
    <property type="entry name" value="rSAM"/>
</dbReference>
<dbReference type="EMBL" id="MG962366">
    <property type="protein sequence ID" value="AVO25170.1"/>
    <property type="molecule type" value="Genomic_DNA"/>
</dbReference>
<evidence type="ECO:0000256" key="6">
    <source>
        <dbReference type="ARBA" id="ARBA00023014"/>
    </source>
</evidence>
<dbReference type="SUPFAM" id="SSF102114">
    <property type="entry name" value="Radical SAM enzymes"/>
    <property type="match status" value="1"/>
</dbReference>
<dbReference type="Proteomes" id="UP000241290">
    <property type="component" value="Genome"/>
</dbReference>
<evidence type="ECO:0000256" key="2">
    <source>
        <dbReference type="ARBA" id="ARBA00022691"/>
    </source>
</evidence>
<reference evidence="10" key="1">
    <citation type="submission" date="2018-02" db="EMBL/GenBank/DDBJ databases">
        <authorList>
            <person name="Cohen D.B."/>
            <person name="Kent A.D."/>
        </authorList>
    </citation>
    <scope>NUCLEOTIDE SEQUENCE [LARGE SCALE GENOMIC DNA]</scope>
</reference>
<keyword evidence="4" id="KW-0460">Magnesium</keyword>
<keyword evidence="2" id="KW-0949">S-adenosyl-L-methionine</keyword>
<dbReference type="GeneID" id="64766467"/>
<evidence type="ECO:0000313" key="10">
    <source>
        <dbReference type="Proteomes" id="UP000241290"/>
    </source>
</evidence>
<feature type="domain" description="Radical SAM core" evidence="8">
    <location>
        <begin position="21"/>
        <end position="239"/>
    </location>
</feature>
<dbReference type="Pfam" id="PF04055">
    <property type="entry name" value="Radical_SAM"/>
    <property type="match status" value="1"/>
</dbReference>
<keyword evidence="1" id="KW-0004">4Fe-4S</keyword>
<evidence type="ECO:0000256" key="3">
    <source>
        <dbReference type="ARBA" id="ARBA00022723"/>
    </source>
</evidence>
<dbReference type="PROSITE" id="PS51918">
    <property type="entry name" value="RADICAL_SAM"/>
    <property type="match status" value="1"/>
</dbReference>
<dbReference type="RefSeq" id="YP_010059236.1">
    <property type="nucleotide sequence ID" value="NC_054724.1"/>
</dbReference>
<keyword evidence="3" id="KW-0479">Metal-binding</keyword>
<organism evidence="9 10">
    <name type="scientific">Rhodococcus phage Finch</name>
    <dbReference type="NCBI Taxonomy" id="2094144"/>
    <lineage>
        <taxon>Viruses</taxon>
        <taxon>Duplodnaviria</taxon>
        <taxon>Heunggongvirae</taxon>
        <taxon>Uroviricota</taxon>
        <taxon>Caudoviricetes</taxon>
        <taxon>Finchvirus</taxon>
        <taxon>Finchvirus finch</taxon>
    </lineage>
</organism>
<dbReference type="Gene3D" id="3.20.20.70">
    <property type="entry name" value="Aldolase class I"/>
    <property type="match status" value="1"/>
</dbReference>
<evidence type="ECO:0000256" key="7">
    <source>
        <dbReference type="ARBA" id="ARBA00023239"/>
    </source>
</evidence>
<sequence length="243" mass="26794">MEQVRDTLPVSEQFGPTIQGEGPYAGRSVQFLRLGLCNLACSWCDTPYTWDATRFDLKVELKQTSVEDILERAIPGIPMVISGGEPLLHQGRPDWADLLIGLTDKGCEVHLETNGTILPNVATQRYATFASVSPKLPHAGVHRKGQKPAMHHSWGHLASHGTTALAGKSILKFVVETAADVDASLEYAKEHEWPLERVWVMPEGTSTEQLQAKWPEVAKRAAELHINATHRIHVLAWGDTKGT</sequence>
<dbReference type="HAMAP" id="MF_00917">
    <property type="entry name" value="QueE"/>
    <property type="match status" value="1"/>
</dbReference>
<gene>
    <name evidence="9" type="primary">214</name>
    <name evidence="9" type="ORF">SEA_FINCH_214</name>
</gene>
<proteinExistence type="inferred from homology"/>
<dbReference type="PANTHER" id="PTHR42836">
    <property type="entry name" value="7-CARBOXY-7-DEAZAGUANINE SYNTHASE"/>
    <property type="match status" value="1"/>
</dbReference>
<dbReference type="PIRSF" id="PIRSF000370">
    <property type="entry name" value="QueE"/>
    <property type="match status" value="1"/>
</dbReference>
<dbReference type="KEGG" id="vg:64766467"/>
<keyword evidence="6" id="KW-0411">Iron-sulfur</keyword>
<evidence type="ECO:0000256" key="5">
    <source>
        <dbReference type="ARBA" id="ARBA00023004"/>
    </source>
</evidence>
<evidence type="ECO:0000256" key="4">
    <source>
        <dbReference type="ARBA" id="ARBA00022842"/>
    </source>
</evidence>
<keyword evidence="7" id="KW-0456">Lyase</keyword>
<dbReference type="InterPro" id="IPR024924">
    <property type="entry name" value="7-CO-7-deazaguanine_synth-like"/>
</dbReference>
<dbReference type="InterPro" id="IPR058240">
    <property type="entry name" value="rSAM_sf"/>
</dbReference>
<dbReference type="PANTHER" id="PTHR42836:SF1">
    <property type="entry name" value="7-CARBOXY-7-DEAZAGUANINE SYNTHASE"/>
    <property type="match status" value="1"/>
</dbReference>
<keyword evidence="10" id="KW-1185">Reference proteome</keyword>
<dbReference type="SFLD" id="SFLDS00029">
    <property type="entry name" value="Radical_SAM"/>
    <property type="match status" value="1"/>
</dbReference>
<name>A0A2P1JXY9_9CAUD</name>
<dbReference type="GO" id="GO:0051539">
    <property type="term" value="F:4 iron, 4 sulfur cluster binding"/>
    <property type="evidence" value="ECO:0007669"/>
    <property type="project" value="UniProtKB-KW"/>
</dbReference>
<dbReference type="InterPro" id="IPR013785">
    <property type="entry name" value="Aldolase_TIM"/>
</dbReference>
<evidence type="ECO:0000256" key="1">
    <source>
        <dbReference type="ARBA" id="ARBA00022485"/>
    </source>
</evidence>
<accession>A0A2P1JXY9</accession>
<evidence type="ECO:0000259" key="8">
    <source>
        <dbReference type="PROSITE" id="PS51918"/>
    </source>
</evidence>
<evidence type="ECO:0000313" key="9">
    <source>
        <dbReference type="EMBL" id="AVO25170.1"/>
    </source>
</evidence>
<dbReference type="CDD" id="cd01335">
    <property type="entry name" value="Radical_SAM"/>
    <property type="match status" value="1"/>
</dbReference>